<dbReference type="PANTHER" id="PTHR43673">
    <property type="entry name" value="NAD(P)H NITROREDUCTASE YDGI-RELATED"/>
    <property type="match status" value="1"/>
</dbReference>
<keyword evidence="2" id="KW-0560">Oxidoreductase</keyword>
<comment type="caution">
    <text evidence="4">The sequence shown here is derived from an EMBL/GenBank/DDBJ whole genome shotgun (WGS) entry which is preliminary data.</text>
</comment>
<name>A0ABU1UDI8_9MICC</name>
<dbReference type="Gene3D" id="3.40.109.10">
    <property type="entry name" value="NADH Oxidase"/>
    <property type="match status" value="1"/>
</dbReference>
<evidence type="ECO:0000256" key="1">
    <source>
        <dbReference type="ARBA" id="ARBA00007118"/>
    </source>
</evidence>
<protein>
    <submittedName>
        <fullName evidence="4">Nitroreductase</fullName>
    </submittedName>
</protein>
<sequence length="212" mass="22787">MVSVTVENRTLFDMTANDLRVPATQADRPEPVLADLLAQRWSPRSFDAEHVIADAELALLLEAGRWAPSSRNGQARRFVIGRRGGVLFGQISETLAANNATWAPQAALLLVGVLVRKDEAGRVESFAEYDLGQAIAHIGLQAEEMGLRMRQIGGFDRAALSGALGLGAPLEPFIVAAIGRQAHASLLHGELAVRETAPRTRLPIGDIVLARD</sequence>
<dbReference type="EMBL" id="JAVDVQ010000010">
    <property type="protein sequence ID" value="MDR7083254.1"/>
    <property type="molecule type" value="Genomic_DNA"/>
</dbReference>
<evidence type="ECO:0000259" key="3">
    <source>
        <dbReference type="Pfam" id="PF00881"/>
    </source>
</evidence>
<dbReference type="Pfam" id="PF00881">
    <property type="entry name" value="Nitroreductase"/>
    <property type="match status" value="1"/>
</dbReference>
<evidence type="ECO:0000313" key="4">
    <source>
        <dbReference type="EMBL" id="MDR7083254.1"/>
    </source>
</evidence>
<keyword evidence="5" id="KW-1185">Reference proteome</keyword>
<dbReference type="PANTHER" id="PTHR43673:SF10">
    <property type="entry name" value="NADH DEHYDROGENASE_NAD(P)H NITROREDUCTASE XCC3605-RELATED"/>
    <property type="match status" value="1"/>
</dbReference>
<proteinExistence type="inferred from homology"/>
<dbReference type="RefSeq" id="WP_310057668.1">
    <property type="nucleotide sequence ID" value="NZ_JAVDVQ010000010.1"/>
</dbReference>
<reference evidence="4 5" key="1">
    <citation type="submission" date="2023-07" db="EMBL/GenBank/DDBJ databases">
        <title>Sorghum-associated microbial communities from plants grown in Nebraska, USA.</title>
        <authorList>
            <person name="Schachtman D."/>
        </authorList>
    </citation>
    <scope>NUCLEOTIDE SEQUENCE [LARGE SCALE GENOMIC DNA]</scope>
    <source>
        <strain evidence="4 5">BE167</strain>
    </source>
</reference>
<dbReference type="Proteomes" id="UP001252243">
    <property type="component" value="Unassembled WGS sequence"/>
</dbReference>
<gene>
    <name evidence="4" type="ORF">J2X01_002548</name>
</gene>
<organism evidence="4 5">
    <name type="scientific">Arthrobacter ginsengisoli</name>
    <dbReference type="NCBI Taxonomy" id="1356565"/>
    <lineage>
        <taxon>Bacteria</taxon>
        <taxon>Bacillati</taxon>
        <taxon>Actinomycetota</taxon>
        <taxon>Actinomycetes</taxon>
        <taxon>Micrococcales</taxon>
        <taxon>Micrococcaceae</taxon>
        <taxon>Arthrobacter</taxon>
    </lineage>
</organism>
<dbReference type="InterPro" id="IPR000415">
    <property type="entry name" value="Nitroreductase-like"/>
</dbReference>
<accession>A0ABU1UDI8</accession>
<evidence type="ECO:0000256" key="2">
    <source>
        <dbReference type="ARBA" id="ARBA00023002"/>
    </source>
</evidence>
<feature type="domain" description="Nitroreductase" evidence="3">
    <location>
        <begin position="37"/>
        <end position="80"/>
    </location>
</feature>
<dbReference type="SUPFAM" id="SSF55469">
    <property type="entry name" value="FMN-dependent nitroreductase-like"/>
    <property type="match status" value="1"/>
</dbReference>
<comment type="similarity">
    <text evidence="1">Belongs to the nitroreductase family.</text>
</comment>
<evidence type="ECO:0000313" key="5">
    <source>
        <dbReference type="Proteomes" id="UP001252243"/>
    </source>
</evidence>
<dbReference type="InterPro" id="IPR029479">
    <property type="entry name" value="Nitroreductase"/>
</dbReference>